<dbReference type="Gene3D" id="3.30.559.10">
    <property type="entry name" value="Chloramphenicol acetyltransferase-like domain"/>
    <property type="match status" value="1"/>
</dbReference>
<dbReference type="InterPro" id="IPR000873">
    <property type="entry name" value="AMP-dep_synth/lig_dom"/>
</dbReference>
<dbReference type="Pfam" id="PF13193">
    <property type="entry name" value="AMP-binding_C"/>
    <property type="match status" value="1"/>
</dbReference>
<dbReference type="InterPro" id="IPR036736">
    <property type="entry name" value="ACP-like_sf"/>
</dbReference>
<dbReference type="Gene3D" id="3.30.559.30">
    <property type="entry name" value="Nonribosomal peptide synthetase, condensation domain"/>
    <property type="match status" value="1"/>
</dbReference>
<dbReference type="Pfam" id="PF00501">
    <property type="entry name" value="AMP-binding"/>
    <property type="match status" value="1"/>
</dbReference>
<keyword evidence="7" id="KW-1185">Reference proteome</keyword>
<dbReference type="Pfam" id="PF00668">
    <property type="entry name" value="Condensation"/>
    <property type="match status" value="1"/>
</dbReference>
<dbReference type="RefSeq" id="WP_026420689.1">
    <property type="nucleotide sequence ID" value="NZ_AUBJ02000001.1"/>
</dbReference>
<dbReference type="EMBL" id="AUBJ02000001">
    <property type="protein sequence ID" value="MCP2330115.1"/>
    <property type="molecule type" value="Genomic_DNA"/>
</dbReference>
<dbReference type="SUPFAM" id="SSF52777">
    <property type="entry name" value="CoA-dependent acyltransferases"/>
    <property type="match status" value="2"/>
</dbReference>
<name>A0ABT1JC93_ACTCY</name>
<comment type="cofactor">
    <cofactor evidence="1">
        <name>pantetheine 4'-phosphate</name>
        <dbReference type="ChEBI" id="CHEBI:47942"/>
    </cofactor>
</comment>
<dbReference type="InterPro" id="IPR006162">
    <property type="entry name" value="Ppantetheine_attach_site"/>
</dbReference>
<dbReference type="NCBIfam" id="TIGR01733">
    <property type="entry name" value="AA-adenyl-dom"/>
    <property type="match status" value="1"/>
</dbReference>
<evidence type="ECO:0000313" key="7">
    <source>
        <dbReference type="Proteomes" id="UP000791080"/>
    </source>
</evidence>
<sequence>MSVVQQGVWRAHQLEPDDPRYTVAATLTVRGGPDPELFAEALRVVFRAADSLHVRVEEDGDGPWLVPVDPARWSPDVVDLSDETDPAEATRSFVAADLARPFDPETGPPFAETLVVAGTGTVTWYHRAHHLVLDATGFELLREGTEAVYDALLTGRPLPPTAFPDAARLSEADIRYRRSRDHDRDRRYWTSRFADRPRAVGVTAGAGRAAGRPPRASTALPPSWRNAAGSDLRAGPALFVAATAAYLHRLTGAEDVVLRLPMTGRLDPATAAVPGMAATVVPLRLTVGPDTSFRELESTAANEILRATRHQRYGLEELRRELGVVHSGRLQGGAMLNILPFNPAPSFGPHPAELEALANGPVEDLTISVRPTADGGFTLDVDLPPIGFTDEDVAAHRTRLVGLLAQLTTHPDLPLAEADRPPPDLPDPLAETPLPAGGPSTVLSVFAATARRLPGQIAVRDARTSLTYSALDTASRRLAASLLDQRLDPEDVVAVVLPRTVSWCVALLAVLRAGGTALSLPAEDDPDQLREAIQELGARHLLTTEELLPGVERTTSVLRLAHDGAPTPPHVHTRPSSAPARQAALDAPRIPPRRAAYLIRTSGSTGRPKGVVVEHRSLAALAERHHVALGAGEPGRRHRVAHTAPVSFDAALDPLVFMMVGHELVMVDDATRRDPDRLVDLLRGRRCDVLSTTPSYFRQLLAAGVLDEPDLALVLLGGEAVDQALWTRLRATPGVRAWNLYGPSECTVDAMVADTSDSALVTLGGTVPGSHGYVLDGRLRRLGPGSTGELYLAGACLARGYLGRAGLTAERFVADPWGAPGDRMYRTGDLVSWTPSGVLSFLGRADDQVKIRGARVELGAVERTLLRHPSVREAAATTRPDAQGDAALVAFVVLETPGGSSSGGTGEASTPPTAAELRTWLTRTLPEHHVPSRLVPLSALPTTSRGKLDRNALAEIPLEQQERPVEPTSELEAVLCGLFADALSLPAVGVHDDFFLLGGHSLLANRLLRGIRRRLGVRCTMRAVFDTPTVAGLLGRPEFQDAR</sequence>
<accession>A0ABT1JC93</accession>
<dbReference type="Gene3D" id="3.40.50.1820">
    <property type="entry name" value="alpha/beta hydrolase"/>
    <property type="match status" value="1"/>
</dbReference>
<organism evidence="6 7">
    <name type="scientific">Actinoalloteichus caeruleus DSM 43889</name>
    <dbReference type="NCBI Taxonomy" id="1120930"/>
    <lineage>
        <taxon>Bacteria</taxon>
        <taxon>Bacillati</taxon>
        <taxon>Actinomycetota</taxon>
        <taxon>Actinomycetes</taxon>
        <taxon>Pseudonocardiales</taxon>
        <taxon>Pseudonocardiaceae</taxon>
        <taxon>Actinoalloteichus</taxon>
        <taxon>Actinoalloteichus cyanogriseus</taxon>
    </lineage>
</organism>
<dbReference type="InterPro" id="IPR009081">
    <property type="entry name" value="PP-bd_ACP"/>
</dbReference>
<evidence type="ECO:0000256" key="2">
    <source>
        <dbReference type="ARBA" id="ARBA00022450"/>
    </source>
</evidence>
<dbReference type="Gene3D" id="2.30.38.10">
    <property type="entry name" value="Luciferase, Domain 3"/>
    <property type="match status" value="1"/>
</dbReference>
<dbReference type="InterPro" id="IPR045851">
    <property type="entry name" value="AMP-bd_C_sf"/>
</dbReference>
<dbReference type="PANTHER" id="PTHR45527">
    <property type="entry name" value="NONRIBOSOMAL PEPTIDE SYNTHETASE"/>
    <property type="match status" value="1"/>
</dbReference>
<feature type="region of interest" description="Disordered" evidence="4">
    <location>
        <begin position="203"/>
        <end position="223"/>
    </location>
</feature>
<dbReference type="Gene3D" id="3.40.50.980">
    <property type="match status" value="2"/>
</dbReference>
<dbReference type="InterPro" id="IPR020845">
    <property type="entry name" value="AMP-binding_CS"/>
</dbReference>
<dbReference type="InterPro" id="IPR010071">
    <property type="entry name" value="AA_adenyl_dom"/>
</dbReference>
<evidence type="ECO:0000256" key="1">
    <source>
        <dbReference type="ARBA" id="ARBA00001957"/>
    </source>
</evidence>
<dbReference type="SUPFAM" id="SSF56801">
    <property type="entry name" value="Acetyl-CoA synthetase-like"/>
    <property type="match status" value="1"/>
</dbReference>
<evidence type="ECO:0000259" key="5">
    <source>
        <dbReference type="PROSITE" id="PS50075"/>
    </source>
</evidence>
<dbReference type="InterPro" id="IPR023213">
    <property type="entry name" value="CAT-like_dom_sf"/>
</dbReference>
<dbReference type="PROSITE" id="PS50075">
    <property type="entry name" value="CARRIER"/>
    <property type="match status" value="1"/>
</dbReference>
<dbReference type="SUPFAM" id="SSF47336">
    <property type="entry name" value="ACP-like"/>
    <property type="match status" value="1"/>
</dbReference>
<feature type="compositionally biased region" description="Low complexity" evidence="4">
    <location>
        <begin position="203"/>
        <end position="219"/>
    </location>
</feature>
<protein>
    <submittedName>
        <fullName evidence="6">Amino acid adenylation domain-containing protein</fullName>
    </submittedName>
</protein>
<evidence type="ECO:0000256" key="4">
    <source>
        <dbReference type="SAM" id="MobiDB-lite"/>
    </source>
</evidence>
<dbReference type="Proteomes" id="UP000791080">
    <property type="component" value="Unassembled WGS sequence"/>
</dbReference>
<dbReference type="PROSITE" id="PS00455">
    <property type="entry name" value="AMP_BINDING"/>
    <property type="match status" value="1"/>
</dbReference>
<comment type="caution">
    <text evidence="6">The sequence shown here is derived from an EMBL/GenBank/DDBJ whole genome shotgun (WGS) entry which is preliminary data.</text>
</comment>
<keyword evidence="3" id="KW-0597">Phosphoprotein</keyword>
<dbReference type="PANTHER" id="PTHR45527:SF1">
    <property type="entry name" value="FATTY ACID SYNTHASE"/>
    <property type="match status" value="1"/>
</dbReference>
<dbReference type="CDD" id="cd05930">
    <property type="entry name" value="A_NRPS"/>
    <property type="match status" value="1"/>
</dbReference>
<feature type="region of interest" description="Disordered" evidence="4">
    <location>
        <begin position="565"/>
        <end position="584"/>
    </location>
</feature>
<gene>
    <name evidence="6" type="ORF">G443_000385</name>
</gene>
<reference evidence="6 7" key="1">
    <citation type="submission" date="2022-06" db="EMBL/GenBank/DDBJ databases">
        <title>Genomic Encyclopedia of Type Strains, Phase I: the one thousand microbial genomes (KMG-I) project.</title>
        <authorList>
            <person name="Kyrpides N."/>
        </authorList>
    </citation>
    <scope>NUCLEOTIDE SEQUENCE [LARGE SCALE GENOMIC DNA]</scope>
    <source>
        <strain evidence="6 7">DSM 43889</strain>
    </source>
</reference>
<feature type="region of interest" description="Disordered" evidence="4">
    <location>
        <begin position="413"/>
        <end position="436"/>
    </location>
</feature>
<keyword evidence="2" id="KW-0596">Phosphopantetheine</keyword>
<evidence type="ECO:0000256" key="3">
    <source>
        <dbReference type="ARBA" id="ARBA00022553"/>
    </source>
</evidence>
<dbReference type="InterPro" id="IPR029058">
    <property type="entry name" value="AB_hydrolase_fold"/>
</dbReference>
<dbReference type="PROSITE" id="PS00012">
    <property type="entry name" value="PHOSPHOPANTETHEINE"/>
    <property type="match status" value="1"/>
</dbReference>
<dbReference type="Pfam" id="PF00550">
    <property type="entry name" value="PP-binding"/>
    <property type="match status" value="1"/>
</dbReference>
<dbReference type="InterPro" id="IPR001242">
    <property type="entry name" value="Condensation_dom"/>
</dbReference>
<feature type="domain" description="Carrier" evidence="5">
    <location>
        <begin position="966"/>
        <end position="1041"/>
    </location>
</feature>
<proteinExistence type="predicted"/>
<dbReference type="Gene3D" id="3.30.300.30">
    <property type="match status" value="1"/>
</dbReference>
<evidence type="ECO:0000313" key="6">
    <source>
        <dbReference type="EMBL" id="MCP2330115.1"/>
    </source>
</evidence>
<dbReference type="InterPro" id="IPR025110">
    <property type="entry name" value="AMP-bd_C"/>
</dbReference>